<evidence type="ECO:0000256" key="5">
    <source>
        <dbReference type="ARBA" id="ARBA00023136"/>
    </source>
</evidence>
<dbReference type="PANTHER" id="PTHR35789:SF1">
    <property type="entry name" value="SPORE GERMINATION PROTEIN B3"/>
    <property type="match status" value="1"/>
</dbReference>
<sequence length="401" mass="44782">MKIRTGVLSLMILCMFSLAGCWNYRELNELAFPLAMGIDKVPHQDEYRFSFQIVNAREIAGQKGGGGVVPVVVYSGTGKTLLEAVRKASKKVPRRISGQHMRDLIIGEELAREGMEEVFDLMERDPEPRLTTRVFIARDSDAETILKTLTPIENIPANAILGKLKTTGKVFAENYEVEIDDVIRGLLTKGGGPVVSGIKLSGETQIGPNRSILEQSDVPAELTVSGMALFKEGKLVKWMEDGEARGISWINNKVNSTIVNLDCENKKDAISIEIISSKTKIKAEIKGEQPLISINIRETGAVMEAMCSINLSKSEELRKLEQQWNEKVKDEVVRAIKEAQDLETDVLGFGEAVERANPKAWKKMEKEWDKIFAKCEVEVKVESKVRRSGEITKPYLFDLKK</sequence>
<comment type="similarity">
    <text evidence="2">Belongs to the GerABKC lipoprotein family.</text>
</comment>
<dbReference type="EMBL" id="JAGDEL010000034">
    <property type="protein sequence ID" value="MBO1515287.1"/>
    <property type="molecule type" value="Genomic_DNA"/>
</dbReference>
<reference evidence="10 11" key="1">
    <citation type="submission" date="2021-03" db="EMBL/GenBank/DDBJ databases">
        <title>Whole genome sequence of Metabacillus bambusae BG109.</title>
        <authorList>
            <person name="Jeong J.W."/>
        </authorList>
    </citation>
    <scope>NUCLEOTIDE SEQUENCE [LARGE SCALE GENOMIC DNA]</scope>
    <source>
        <strain evidence="10 11">BG109</strain>
    </source>
</reference>
<dbReference type="Proteomes" id="UP000663981">
    <property type="component" value="Unassembled WGS sequence"/>
</dbReference>
<dbReference type="Gene3D" id="6.20.190.10">
    <property type="entry name" value="Nutrient germinant receptor protein C, domain 1"/>
    <property type="match status" value="1"/>
</dbReference>
<keyword evidence="4" id="KW-0732">Signal</keyword>
<evidence type="ECO:0000256" key="6">
    <source>
        <dbReference type="ARBA" id="ARBA00023139"/>
    </source>
</evidence>
<protein>
    <submittedName>
        <fullName evidence="10">Ger(X)C family spore germination protein</fullName>
    </submittedName>
</protein>
<comment type="subcellular location">
    <subcellularLocation>
        <location evidence="1">Membrane</location>
        <topology evidence="1">Lipid-anchor</topology>
    </subcellularLocation>
</comment>
<dbReference type="InterPro" id="IPR046953">
    <property type="entry name" value="Spore_GerAC-like_C"/>
</dbReference>
<feature type="domain" description="Spore germination protein N-terminal" evidence="9">
    <location>
        <begin position="23"/>
        <end position="199"/>
    </location>
</feature>
<dbReference type="InterPro" id="IPR038501">
    <property type="entry name" value="Spore_GerAC_C_sf"/>
</dbReference>
<dbReference type="RefSeq" id="WP_207982172.1">
    <property type="nucleotide sequence ID" value="NZ_JAGDEL010000034.1"/>
</dbReference>
<comment type="caution">
    <text evidence="10">The sequence shown here is derived from an EMBL/GenBank/DDBJ whole genome shotgun (WGS) entry which is preliminary data.</text>
</comment>
<evidence type="ECO:0000256" key="4">
    <source>
        <dbReference type="ARBA" id="ARBA00022729"/>
    </source>
</evidence>
<dbReference type="Pfam" id="PF05504">
    <property type="entry name" value="Spore_GerAC"/>
    <property type="match status" value="1"/>
</dbReference>
<dbReference type="InterPro" id="IPR057336">
    <property type="entry name" value="GerAC_N"/>
</dbReference>
<keyword evidence="6" id="KW-0564">Palmitate</keyword>
<evidence type="ECO:0000259" key="9">
    <source>
        <dbReference type="Pfam" id="PF25198"/>
    </source>
</evidence>
<evidence type="ECO:0000256" key="2">
    <source>
        <dbReference type="ARBA" id="ARBA00007886"/>
    </source>
</evidence>
<dbReference type="Pfam" id="PF25198">
    <property type="entry name" value="Spore_GerAC_N"/>
    <property type="match status" value="1"/>
</dbReference>
<keyword evidence="7" id="KW-0449">Lipoprotein</keyword>
<evidence type="ECO:0000259" key="8">
    <source>
        <dbReference type="Pfam" id="PF05504"/>
    </source>
</evidence>
<evidence type="ECO:0000256" key="1">
    <source>
        <dbReference type="ARBA" id="ARBA00004635"/>
    </source>
</evidence>
<dbReference type="PROSITE" id="PS51257">
    <property type="entry name" value="PROKAR_LIPOPROTEIN"/>
    <property type="match status" value="1"/>
</dbReference>
<dbReference type="InterPro" id="IPR008844">
    <property type="entry name" value="Spore_GerAC-like"/>
</dbReference>
<evidence type="ECO:0000256" key="7">
    <source>
        <dbReference type="ARBA" id="ARBA00023288"/>
    </source>
</evidence>
<evidence type="ECO:0000313" key="11">
    <source>
        <dbReference type="Proteomes" id="UP000663981"/>
    </source>
</evidence>
<proteinExistence type="inferred from homology"/>
<keyword evidence="5" id="KW-0472">Membrane</keyword>
<evidence type="ECO:0000256" key="3">
    <source>
        <dbReference type="ARBA" id="ARBA00022544"/>
    </source>
</evidence>
<accession>A0ABS3NAH0</accession>
<gene>
    <name evidence="10" type="ORF">I7822_27105</name>
</gene>
<dbReference type="PANTHER" id="PTHR35789">
    <property type="entry name" value="SPORE GERMINATION PROTEIN B3"/>
    <property type="match status" value="1"/>
</dbReference>
<keyword evidence="3" id="KW-0309">Germination</keyword>
<keyword evidence="11" id="KW-1185">Reference proteome</keyword>
<dbReference type="NCBIfam" id="TIGR02887">
    <property type="entry name" value="spore_ger_x_C"/>
    <property type="match status" value="1"/>
</dbReference>
<dbReference type="Gene3D" id="3.30.300.210">
    <property type="entry name" value="Nutrient germinant receptor protein C, domain 3"/>
    <property type="match status" value="1"/>
</dbReference>
<evidence type="ECO:0000313" key="10">
    <source>
        <dbReference type="EMBL" id="MBO1515287.1"/>
    </source>
</evidence>
<organism evidence="10 11">
    <name type="scientific">Metabacillus bambusae</name>
    <dbReference type="NCBI Taxonomy" id="2795218"/>
    <lineage>
        <taxon>Bacteria</taxon>
        <taxon>Bacillati</taxon>
        <taxon>Bacillota</taxon>
        <taxon>Bacilli</taxon>
        <taxon>Bacillales</taxon>
        <taxon>Bacillaceae</taxon>
        <taxon>Metabacillus</taxon>
    </lineage>
</organism>
<feature type="domain" description="Spore germination GerAC-like C-terminal" evidence="8">
    <location>
        <begin position="225"/>
        <end position="389"/>
    </location>
</feature>
<name>A0ABS3NAH0_9BACI</name>